<feature type="region of interest" description="Disordered" evidence="1">
    <location>
        <begin position="1"/>
        <end position="24"/>
    </location>
</feature>
<keyword evidence="3" id="KW-1185">Reference proteome</keyword>
<accession>A0ABZ3D0I3</accession>
<evidence type="ECO:0000313" key="3">
    <source>
        <dbReference type="Proteomes" id="UP001449795"/>
    </source>
</evidence>
<protein>
    <submittedName>
        <fullName evidence="2">Uncharacterized protein</fullName>
    </submittedName>
</protein>
<evidence type="ECO:0000256" key="1">
    <source>
        <dbReference type="SAM" id="MobiDB-lite"/>
    </source>
</evidence>
<feature type="compositionally biased region" description="Basic and acidic residues" evidence="1">
    <location>
        <begin position="1"/>
        <end position="18"/>
    </location>
</feature>
<gene>
    <name evidence="2" type="ORF">AAC691_12310</name>
</gene>
<reference evidence="2 3" key="1">
    <citation type="submission" date="2024-04" db="EMBL/GenBank/DDBJ databases">
        <title>Complete genome sequence of Nguyenibacter vanlangesis HBCM-1154, a strain capable of nitrogen fixation, IAA production, and phosphorus solubilization isolated from sugarcane soil.</title>
        <authorList>
            <person name="MY HANH P."/>
        </authorList>
    </citation>
    <scope>NUCLEOTIDE SEQUENCE [LARGE SCALE GENOMIC DNA]</scope>
    <source>
        <strain evidence="2 3">HBCM 1154</strain>
    </source>
</reference>
<dbReference type="Proteomes" id="UP001449795">
    <property type="component" value="Chromosome"/>
</dbReference>
<feature type="region of interest" description="Disordered" evidence="1">
    <location>
        <begin position="69"/>
        <end position="88"/>
    </location>
</feature>
<dbReference type="EMBL" id="CP152276">
    <property type="protein sequence ID" value="XAE41109.1"/>
    <property type="molecule type" value="Genomic_DNA"/>
</dbReference>
<proteinExistence type="predicted"/>
<name>A0ABZ3D0I3_9PROT</name>
<dbReference type="RefSeq" id="WP_342627104.1">
    <property type="nucleotide sequence ID" value="NZ_CP152276.1"/>
</dbReference>
<evidence type="ECO:0000313" key="2">
    <source>
        <dbReference type="EMBL" id="XAE41109.1"/>
    </source>
</evidence>
<organism evidence="2 3">
    <name type="scientific">Nguyenibacter vanlangensis</name>
    <dbReference type="NCBI Taxonomy" id="1216886"/>
    <lineage>
        <taxon>Bacteria</taxon>
        <taxon>Pseudomonadati</taxon>
        <taxon>Pseudomonadota</taxon>
        <taxon>Alphaproteobacteria</taxon>
        <taxon>Acetobacterales</taxon>
        <taxon>Acetobacteraceae</taxon>
        <taxon>Nguyenibacter</taxon>
    </lineage>
</organism>
<sequence length="88" mass="9563">MTRRDETSVEQIGDHHANDASTEQEAIKLRADVIIRNIDKRTARHIGEAASVNQSACPGSPEQAWIEDQGAIAGKNAPHGPTEPALRR</sequence>